<evidence type="ECO:0000256" key="1">
    <source>
        <dbReference type="SAM" id="MobiDB-lite"/>
    </source>
</evidence>
<organism evidence="2 3">
    <name type="scientific">Zizania palustris</name>
    <name type="common">Northern wild rice</name>
    <dbReference type="NCBI Taxonomy" id="103762"/>
    <lineage>
        <taxon>Eukaryota</taxon>
        <taxon>Viridiplantae</taxon>
        <taxon>Streptophyta</taxon>
        <taxon>Embryophyta</taxon>
        <taxon>Tracheophyta</taxon>
        <taxon>Spermatophyta</taxon>
        <taxon>Magnoliopsida</taxon>
        <taxon>Liliopsida</taxon>
        <taxon>Poales</taxon>
        <taxon>Poaceae</taxon>
        <taxon>BOP clade</taxon>
        <taxon>Oryzoideae</taxon>
        <taxon>Oryzeae</taxon>
        <taxon>Zizaniinae</taxon>
        <taxon>Zizania</taxon>
    </lineage>
</organism>
<feature type="region of interest" description="Disordered" evidence="1">
    <location>
        <begin position="1"/>
        <end position="20"/>
    </location>
</feature>
<comment type="caution">
    <text evidence="2">The sequence shown here is derived from an EMBL/GenBank/DDBJ whole genome shotgun (WGS) entry which is preliminary data.</text>
</comment>
<proteinExistence type="predicted"/>
<reference evidence="2" key="2">
    <citation type="submission" date="2021-02" db="EMBL/GenBank/DDBJ databases">
        <authorList>
            <person name="Kimball J.A."/>
            <person name="Haas M.W."/>
            <person name="Macchietto M."/>
            <person name="Kono T."/>
            <person name="Duquette J."/>
            <person name="Shao M."/>
        </authorList>
    </citation>
    <scope>NUCLEOTIDE SEQUENCE</scope>
    <source>
        <tissue evidence="2">Fresh leaf tissue</tissue>
    </source>
</reference>
<dbReference type="Proteomes" id="UP000729402">
    <property type="component" value="Unassembled WGS sequence"/>
</dbReference>
<sequence>MSWPSSADRNIEGGVWSPAGVRHPEKKTMFIADGRVSPRVSPDKLRGTAISDCVSVPICGKTAVSAADAEVARGDVVRVASADVAKVRHNTGMSSVEVLHGDAEASMARCDDRREGVRCSRGAALRHGVTVMERSLWWRSRA</sequence>
<dbReference type="EMBL" id="JAAALK010000285">
    <property type="protein sequence ID" value="KAG8065362.1"/>
    <property type="molecule type" value="Genomic_DNA"/>
</dbReference>
<dbReference type="AlphaFoldDB" id="A0A8J5SJS2"/>
<reference evidence="2" key="1">
    <citation type="journal article" date="2021" name="bioRxiv">
        <title>Whole Genome Assembly and Annotation of Northern Wild Rice, Zizania palustris L., Supports a Whole Genome Duplication in the Zizania Genus.</title>
        <authorList>
            <person name="Haas M."/>
            <person name="Kono T."/>
            <person name="Macchietto M."/>
            <person name="Millas R."/>
            <person name="McGilp L."/>
            <person name="Shao M."/>
            <person name="Duquette J."/>
            <person name="Hirsch C.N."/>
            <person name="Kimball J."/>
        </authorList>
    </citation>
    <scope>NUCLEOTIDE SEQUENCE</scope>
    <source>
        <tissue evidence="2">Fresh leaf tissue</tissue>
    </source>
</reference>
<gene>
    <name evidence="2" type="ORF">GUJ93_ZPchr0004g39156</name>
</gene>
<protein>
    <submittedName>
        <fullName evidence="2">Uncharacterized protein</fullName>
    </submittedName>
</protein>
<accession>A0A8J5SJS2</accession>
<evidence type="ECO:0000313" key="3">
    <source>
        <dbReference type="Proteomes" id="UP000729402"/>
    </source>
</evidence>
<keyword evidence="3" id="KW-1185">Reference proteome</keyword>
<evidence type="ECO:0000313" key="2">
    <source>
        <dbReference type="EMBL" id="KAG8065362.1"/>
    </source>
</evidence>
<name>A0A8J5SJS2_ZIZPA</name>